<dbReference type="AlphaFoldDB" id="A0A8H3FP98"/>
<evidence type="ECO:0000313" key="2">
    <source>
        <dbReference type="EMBL" id="CAF9928231.1"/>
    </source>
</evidence>
<dbReference type="OrthoDB" id="5389296at2759"/>
<sequence>MAPPPITPSPHRFIKSKPANGAAKPSSSLRFQQGAPQPTSSQQFTPAPKFNFSSTQKPTNENATTATQYASPLSRRLHLPGARSNKNREDIEDTASNNEEDDEVNDNGTTHALPTMLRTKRRRPNPPNAVIISSDSSSPSPPPTTPPYPTVEEDDHEGVPYSELNPHAWPRFVLPTHKPTGIPPIPSRPPLRLPPRSPSPTVAVPAFFSPHRRGQKYIPGGLASTVRDLIVETSQQAYNRAHARRGEEESWDVRFRVGDCQVEDPNEGMILVQERNAAKRWMLVGKGRGEIRVEVGCLVDTREPTWQVLVGHEPYTVAIEWKVLHG</sequence>
<dbReference type="EMBL" id="CAJPDT010000049">
    <property type="protein sequence ID" value="CAF9928231.1"/>
    <property type="molecule type" value="Genomic_DNA"/>
</dbReference>
<comment type="caution">
    <text evidence="2">The sequence shown here is derived from an EMBL/GenBank/DDBJ whole genome shotgun (WGS) entry which is preliminary data.</text>
</comment>
<feature type="compositionally biased region" description="Polar residues" evidence="1">
    <location>
        <begin position="25"/>
        <end position="71"/>
    </location>
</feature>
<protein>
    <submittedName>
        <fullName evidence="2">Uncharacterized protein</fullName>
    </submittedName>
</protein>
<feature type="compositionally biased region" description="Acidic residues" evidence="1">
    <location>
        <begin position="90"/>
        <end position="105"/>
    </location>
</feature>
<feature type="region of interest" description="Disordered" evidence="1">
    <location>
        <begin position="1"/>
        <end position="158"/>
    </location>
</feature>
<organism evidence="2 3">
    <name type="scientific">Imshaugia aleurites</name>
    <dbReference type="NCBI Taxonomy" id="172621"/>
    <lineage>
        <taxon>Eukaryota</taxon>
        <taxon>Fungi</taxon>
        <taxon>Dikarya</taxon>
        <taxon>Ascomycota</taxon>
        <taxon>Pezizomycotina</taxon>
        <taxon>Lecanoromycetes</taxon>
        <taxon>OSLEUM clade</taxon>
        <taxon>Lecanoromycetidae</taxon>
        <taxon>Lecanorales</taxon>
        <taxon>Lecanorineae</taxon>
        <taxon>Parmeliaceae</taxon>
        <taxon>Imshaugia</taxon>
    </lineage>
</organism>
<dbReference type="Proteomes" id="UP000664534">
    <property type="component" value="Unassembled WGS sequence"/>
</dbReference>
<feature type="compositionally biased region" description="Pro residues" evidence="1">
    <location>
        <begin position="139"/>
        <end position="149"/>
    </location>
</feature>
<evidence type="ECO:0000313" key="3">
    <source>
        <dbReference type="Proteomes" id="UP000664534"/>
    </source>
</evidence>
<gene>
    <name evidence="2" type="ORF">IMSHALPRED_007413</name>
</gene>
<evidence type="ECO:0000256" key="1">
    <source>
        <dbReference type="SAM" id="MobiDB-lite"/>
    </source>
</evidence>
<reference evidence="2" key="1">
    <citation type="submission" date="2021-03" db="EMBL/GenBank/DDBJ databases">
        <authorList>
            <person name="Tagirdzhanova G."/>
        </authorList>
    </citation>
    <scope>NUCLEOTIDE SEQUENCE</scope>
</reference>
<keyword evidence="3" id="KW-1185">Reference proteome</keyword>
<accession>A0A8H3FP98</accession>
<name>A0A8H3FP98_9LECA</name>
<proteinExistence type="predicted"/>